<dbReference type="InterPro" id="IPR011009">
    <property type="entry name" value="Kinase-like_dom_sf"/>
</dbReference>
<evidence type="ECO:0000256" key="5">
    <source>
        <dbReference type="ARBA" id="ARBA00022741"/>
    </source>
</evidence>
<dbReference type="InterPro" id="IPR050339">
    <property type="entry name" value="CC_SR_Kinase"/>
</dbReference>
<evidence type="ECO:0000256" key="9">
    <source>
        <dbReference type="SAM" id="MobiDB-lite"/>
    </source>
</evidence>
<dbReference type="Pfam" id="PF00035">
    <property type="entry name" value="dsrm"/>
    <property type="match status" value="1"/>
</dbReference>
<dbReference type="InterPro" id="IPR000719">
    <property type="entry name" value="Prot_kinase_dom"/>
</dbReference>
<organism evidence="10 11">
    <name type="scientific">Xenopus laevis</name>
    <name type="common">African clawed frog</name>
    <dbReference type="NCBI Taxonomy" id="8355"/>
    <lineage>
        <taxon>Eukaryota</taxon>
        <taxon>Metazoa</taxon>
        <taxon>Chordata</taxon>
        <taxon>Craniata</taxon>
        <taxon>Vertebrata</taxon>
        <taxon>Euteleostomi</taxon>
        <taxon>Amphibia</taxon>
        <taxon>Batrachia</taxon>
        <taxon>Anura</taxon>
        <taxon>Pipoidea</taxon>
        <taxon>Pipidae</taxon>
        <taxon>Xenopodinae</taxon>
        <taxon>Xenopus</taxon>
        <taxon>Xenopus</taxon>
    </lineage>
</organism>
<keyword evidence="5" id="KW-0547">Nucleotide-binding</keyword>
<dbReference type="PROSITE" id="PS00108">
    <property type="entry name" value="PROTEIN_KINASE_ST"/>
    <property type="match status" value="1"/>
</dbReference>
<dbReference type="SUPFAM" id="SSF56112">
    <property type="entry name" value="Protein kinase-like (PK-like)"/>
    <property type="match status" value="1"/>
</dbReference>
<dbReference type="GeneID" id="108716648"/>
<feature type="compositionally biased region" description="Polar residues" evidence="9">
    <location>
        <begin position="68"/>
        <end position="80"/>
    </location>
</feature>
<keyword evidence="6 11" id="KW-0418">Kinase</keyword>
<dbReference type="FunFam" id="1.10.510.10:FF:000251">
    <property type="entry name" value="eukaryotic translation initiation factor 2-alpha kinase 3"/>
    <property type="match status" value="1"/>
</dbReference>
<proteinExistence type="inferred from homology"/>
<keyword evidence="4" id="KW-0808">Transferase</keyword>
<accession>A0A1L8G7W0</accession>
<dbReference type="InterPro" id="IPR014720">
    <property type="entry name" value="dsRBD_dom"/>
</dbReference>
<dbReference type="InterPro" id="IPR008271">
    <property type="entry name" value="Ser/Thr_kinase_AS"/>
</dbReference>
<evidence type="ECO:0000256" key="6">
    <source>
        <dbReference type="ARBA" id="ARBA00022777"/>
    </source>
</evidence>
<dbReference type="PROSITE" id="PS50137">
    <property type="entry name" value="DS_RBD"/>
    <property type="match status" value="1"/>
</dbReference>
<keyword evidence="3" id="KW-0597">Phosphoprotein</keyword>
<evidence type="ECO:0000256" key="4">
    <source>
        <dbReference type="ARBA" id="ARBA00022679"/>
    </source>
</evidence>
<evidence type="ECO:0000313" key="10">
    <source>
        <dbReference type="Proteomes" id="UP000186698"/>
    </source>
</evidence>
<dbReference type="GO" id="GO:0003723">
    <property type="term" value="F:RNA binding"/>
    <property type="evidence" value="ECO:0007669"/>
    <property type="project" value="UniProtKB-UniRule"/>
</dbReference>
<dbReference type="Pfam" id="PF00069">
    <property type="entry name" value="Pkinase"/>
    <property type="match status" value="2"/>
</dbReference>
<dbReference type="OrthoDB" id="341578at2759"/>
<dbReference type="OMA" id="DCTTEDY"/>
<protein>
    <recommendedName>
        <fullName evidence="1">non-specific serine/threonine protein kinase</fullName>
        <ecNumber evidence="1">2.7.11.1</ecNumber>
    </recommendedName>
</protein>
<dbReference type="EC" id="2.7.11.1" evidence="1"/>
<dbReference type="GO" id="GO:0005634">
    <property type="term" value="C:nucleus"/>
    <property type="evidence" value="ECO:0007669"/>
    <property type="project" value="TreeGrafter"/>
</dbReference>
<dbReference type="Xenbase" id="XB-GENE-6485718">
    <property type="gene designation" value="pkr2.L"/>
</dbReference>
<evidence type="ECO:0000256" key="1">
    <source>
        <dbReference type="ARBA" id="ARBA00012513"/>
    </source>
</evidence>
<dbReference type="SMART" id="SM00220">
    <property type="entry name" value="S_TKc"/>
    <property type="match status" value="1"/>
</dbReference>
<dbReference type="AlphaFoldDB" id="A0A1L8G7W0"/>
<keyword evidence="10" id="KW-1185">Reference proteome</keyword>
<dbReference type="PANTHER" id="PTHR11042">
    <property type="entry name" value="EUKARYOTIC TRANSLATION INITIATION FACTOR 2-ALPHA KINASE EIF2-ALPHA KINASE -RELATED"/>
    <property type="match status" value="1"/>
</dbReference>
<evidence type="ECO:0000256" key="2">
    <source>
        <dbReference type="ARBA" id="ARBA00022527"/>
    </source>
</evidence>
<keyword evidence="2" id="KW-0723">Serine/threonine-protein kinase</keyword>
<dbReference type="GO" id="GO:0005737">
    <property type="term" value="C:cytoplasm"/>
    <property type="evidence" value="ECO:0007669"/>
    <property type="project" value="TreeGrafter"/>
</dbReference>
<dbReference type="CDD" id="cd10845">
    <property type="entry name" value="DSRM_RNAse_III_family"/>
    <property type="match status" value="1"/>
</dbReference>
<dbReference type="Bgee" id="108716649">
    <property type="expression patterns" value="Expressed in muscle tissue and 11 other cell types or tissues"/>
</dbReference>
<dbReference type="GO" id="GO:0005524">
    <property type="term" value="F:ATP binding"/>
    <property type="evidence" value="ECO:0007669"/>
    <property type="project" value="UniProtKB-KW"/>
</dbReference>
<feature type="region of interest" description="Disordered" evidence="9">
    <location>
        <begin position="155"/>
        <end position="236"/>
    </location>
</feature>
<feature type="compositionally biased region" description="Low complexity" evidence="9">
    <location>
        <begin position="199"/>
        <end position="213"/>
    </location>
</feature>
<gene>
    <name evidence="11 12" type="primary">pkr2.L</name>
</gene>
<feature type="compositionally biased region" description="Low complexity" evidence="9">
    <location>
        <begin position="227"/>
        <end position="236"/>
    </location>
</feature>
<keyword evidence="7" id="KW-0067">ATP-binding</keyword>
<dbReference type="Gene3D" id="3.30.160.20">
    <property type="match status" value="1"/>
</dbReference>
<evidence type="ECO:0000313" key="11">
    <source>
        <dbReference type="RefSeq" id="XP_018118425.1"/>
    </source>
</evidence>
<dbReference type="STRING" id="8355.A0A1L8G7W0"/>
<dbReference type="SMART" id="SM00358">
    <property type="entry name" value="DSRM"/>
    <property type="match status" value="1"/>
</dbReference>
<dbReference type="Gene3D" id="1.10.510.10">
    <property type="entry name" value="Transferase(Phosphotransferase) domain 1"/>
    <property type="match status" value="1"/>
</dbReference>
<dbReference type="PIRSF" id="PIRSF000654">
    <property type="entry name" value="Integrin-linked_kinase"/>
    <property type="match status" value="1"/>
</dbReference>
<dbReference type="AGR" id="Xenbase:XB-GENE-6485718"/>
<sequence>MFCAKRNINYEFRDISKKGPPHDPWFTVQLYIENEMFGEGQGKSKRAADMEAARTGLTALQNRKRSSSHTTQSKTNVAQSPLSEFEDITELSAGGYGKVFKAWKTMDLKYYAVKKVKMRNEKCKSEVQALARLDHPNIVRYFHSWTGTNFSLDSRSSNIDSDRDCTTEDYSSDARSCTSSCSSRNIDSDRDGTTEDYSSDASSCTSSSCSSNTESDRDCTTEDYSSDARSCTSSSSSNKAQRNEYLYIQMEFCENGDLRDWIINMKTVDKKKSLDIFRHIVEGVIYIHSENLIHRDLKPENIFFAKDMRVKIGDLGLVTQMSNEDSTEALIRTHRTGTPSYRAPEQRKNIYNNEVDIFALGLILVELLYKFTTGHERVIEMKKLRKGQFPVTFVAQYPYETHTVKKMLSTDPTKRPTAKQLKQFLETKNYLDSRTC</sequence>
<evidence type="ECO:0000256" key="8">
    <source>
        <dbReference type="ARBA" id="ARBA00037982"/>
    </source>
</evidence>
<dbReference type="Proteomes" id="UP000186698">
    <property type="component" value="Chromosome 5L"/>
</dbReference>
<dbReference type="PROSITE" id="PS50011">
    <property type="entry name" value="PROTEIN_KINASE_DOM"/>
    <property type="match status" value="1"/>
</dbReference>
<evidence type="ECO:0000313" key="12">
    <source>
        <dbReference type="Xenbase" id="XB-GENE-6485718"/>
    </source>
</evidence>
<evidence type="ECO:0000256" key="3">
    <source>
        <dbReference type="ARBA" id="ARBA00022553"/>
    </source>
</evidence>
<comment type="similarity">
    <text evidence="8">Belongs to the protein kinase superfamily. Ser/Thr protein kinase family. GCN2 subfamily.</text>
</comment>
<dbReference type="PANTHER" id="PTHR11042:SF194">
    <property type="entry name" value="DOUBLE-STRANDED RNA ACTIVATED PROTEIN KINASE"/>
    <property type="match status" value="1"/>
</dbReference>
<dbReference type="RefSeq" id="XP_018118425.1">
    <property type="nucleotide sequence ID" value="XM_018262936.2"/>
</dbReference>
<dbReference type="PaxDb" id="8355-A0A1L8G7W0"/>
<evidence type="ECO:0000256" key="7">
    <source>
        <dbReference type="ARBA" id="ARBA00022840"/>
    </source>
</evidence>
<feature type="compositionally biased region" description="Low complexity" evidence="9">
    <location>
        <begin position="173"/>
        <end position="185"/>
    </location>
</feature>
<dbReference type="SUPFAM" id="SSF54768">
    <property type="entry name" value="dsRNA-binding domain-like"/>
    <property type="match status" value="1"/>
</dbReference>
<dbReference type="CTD" id="108716648"/>
<dbReference type="GO" id="GO:0004694">
    <property type="term" value="F:eukaryotic translation initiation factor 2alpha kinase activity"/>
    <property type="evidence" value="ECO:0007669"/>
    <property type="project" value="TreeGrafter"/>
</dbReference>
<feature type="region of interest" description="Disordered" evidence="9">
    <location>
        <begin position="61"/>
        <end position="80"/>
    </location>
</feature>
<reference evidence="11" key="1">
    <citation type="submission" date="2025-08" db="UniProtKB">
        <authorList>
            <consortium name="RefSeq"/>
        </authorList>
    </citation>
    <scope>IDENTIFICATION</scope>
    <source>
        <strain evidence="11">J_2021</strain>
        <tissue evidence="11">Erythrocytes</tissue>
    </source>
</reference>
<dbReference type="Gene3D" id="3.30.200.20">
    <property type="entry name" value="Phosphorylase Kinase, domain 1"/>
    <property type="match status" value="1"/>
</dbReference>
<name>A0A1L8G7W0_XENLA</name>